<organism evidence="1 2">
    <name type="scientific">Halteria grandinella</name>
    <dbReference type="NCBI Taxonomy" id="5974"/>
    <lineage>
        <taxon>Eukaryota</taxon>
        <taxon>Sar</taxon>
        <taxon>Alveolata</taxon>
        <taxon>Ciliophora</taxon>
        <taxon>Intramacronucleata</taxon>
        <taxon>Spirotrichea</taxon>
        <taxon>Stichotrichia</taxon>
        <taxon>Sporadotrichida</taxon>
        <taxon>Halteriidae</taxon>
        <taxon>Halteria</taxon>
    </lineage>
</organism>
<name>A0A8J8NCS8_HALGN</name>
<keyword evidence="2" id="KW-1185">Reference proteome</keyword>
<evidence type="ECO:0000313" key="2">
    <source>
        <dbReference type="Proteomes" id="UP000785679"/>
    </source>
</evidence>
<sequence length="99" mass="11804">MKSIPMKKRNMPLVMRLLLISTHMARETLFRVSLKYSQFASFSILVQEDFPIFELDQAELFLLRLDDTRRGVHSFRKQDFKLIHVQVPIYQSLIDSIIY</sequence>
<dbReference type="Proteomes" id="UP000785679">
    <property type="component" value="Unassembled WGS sequence"/>
</dbReference>
<proteinExistence type="predicted"/>
<accession>A0A8J8NCS8</accession>
<reference evidence="1" key="1">
    <citation type="submission" date="2019-06" db="EMBL/GenBank/DDBJ databases">
        <authorList>
            <person name="Zheng W."/>
        </authorList>
    </citation>
    <scope>NUCLEOTIDE SEQUENCE</scope>
    <source>
        <strain evidence="1">QDHG01</strain>
    </source>
</reference>
<dbReference type="EMBL" id="RRYP01022328">
    <property type="protein sequence ID" value="TNV72444.1"/>
    <property type="molecule type" value="Genomic_DNA"/>
</dbReference>
<gene>
    <name evidence="1" type="ORF">FGO68_gene8760</name>
</gene>
<comment type="caution">
    <text evidence="1">The sequence shown here is derived from an EMBL/GenBank/DDBJ whole genome shotgun (WGS) entry which is preliminary data.</text>
</comment>
<evidence type="ECO:0000313" key="1">
    <source>
        <dbReference type="EMBL" id="TNV72444.1"/>
    </source>
</evidence>
<protein>
    <submittedName>
        <fullName evidence="1">Uncharacterized protein</fullName>
    </submittedName>
</protein>
<dbReference type="AlphaFoldDB" id="A0A8J8NCS8"/>